<reference evidence="3 4" key="1">
    <citation type="journal article" date="2014" name="Genome Announc.">
        <title>Genome Sequence of Youngiibacter fragilis, the Type Strain of the Genus Youngiibacter.</title>
        <authorList>
            <person name="Wawrik C.B."/>
            <person name="Callaghan A.V."/>
            <person name="Stamps B.W."/>
            <person name="Wawrik B."/>
        </authorList>
    </citation>
    <scope>NUCLEOTIDE SEQUENCE [LARGE SCALE GENOMIC DNA]</scope>
    <source>
        <strain evidence="3 4">232.1</strain>
    </source>
</reference>
<dbReference type="NCBIfam" id="TIGR03177">
    <property type="entry name" value="pilus_cpaB"/>
    <property type="match status" value="1"/>
</dbReference>
<gene>
    <name evidence="3" type="ORF">T472_0206660</name>
</gene>
<organism evidence="3 4">
    <name type="scientific">Youngiibacter fragilis 232.1</name>
    <dbReference type="NCBI Taxonomy" id="994573"/>
    <lineage>
        <taxon>Bacteria</taxon>
        <taxon>Bacillati</taxon>
        <taxon>Bacillota</taxon>
        <taxon>Clostridia</taxon>
        <taxon>Eubacteriales</taxon>
        <taxon>Clostridiaceae</taxon>
        <taxon>Youngiibacter</taxon>
    </lineage>
</organism>
<evidence type="ECO:0000259" key="2">
    <source>
        <dbReference type="SMART" id="SM00858"/>
    </source>
</evidence>
<evidence type="ECO:0000313" key="3">
    <source>
        <dbReference type="EMBL" id="ETA81405.1"/>
    </source>
</evidence>
<dbReference type="AlphaFoldDB" id="V7I582"/>
<accession>V7I582</accession>
<evidence type="ECO:0000313" key="4">
    <source>
        <dbReference type="Proteomes" id="UP000017747"/>
    </source>
</evidence>
<keyword evidence="1" id="KW-0812">Transmembrane</keyword>
<dbReference type="InterPro" id="IPR013974">
    <property type="entry name" value="SAF"/>
</dbReference>
<proteinExistence type="predicted"/>
<keyword evidence="1" id="KW-1133">Transmembrane helix</keyword>
<dbReference type="Gene3D" id="3.90.1210.10">
    <property type="entry name" value="Antifreeze-like/N-acetylneuraminic acid synthase C-terminal domain"/>
    <property type="match status" value="1"/>
</dbReference>
<feature type="domain" description="SAF" evidence="2">
    <location>
        <begin position="40"/>
        <end position="102"/>
    </location>
</feature>
<dbReference type="Pfam" id="PF08666">
    <property type="entry name" value="SAF"/>
    <property type="match status" value="1"/>
</dbReference>
<dbReference type="RefSeq" id="WP_023386356.1">
    <property type="nucleotide sequence ID" value="NZ_AXUN02000116.1"/>
</dbReference>
<dbReference type="eggNOG" id="COG3745">
    <property type="taxonomic scope" value="Bacteria"/>
</dbReference>
<dbReference type="Pfam" id="PF16976">
    <property type="entry name" value="RcpC"/>
    <property type="match status" value="1"/>
</dbReference>
<sequence>MKIKKRVLVLAVVLGLLTVSVLYLYIRGLDKNPATETQMQNVVVAVSTIPAHVKITPEMLAVKSIPVEAVHPDAFTSVNEAVGGTSKAEIINGEQVIKGRVIIEGVSSPLAYRIPENMRAITVPMGEISGVAGYIEVGDRIDILVAYDDETLNPTKIVYTQLQNIEVLEKGPYAATAEDQQTGMATSLTVLVTPAQAEVLAYANYNGSFHFSLRNPVDTNKVELQQFDSANFNTWRER</sequence>
<keyword evidence="4" id="KW-1185">Reference proteome</keyword>
<keyword evidence="1" id="KW-0472">Membrane</keyword>
<dbReference type="EMBL" id="AXUN02000116">
    <property type="protein sequence ID" value="ETA81405.1"/>
    <property type="molecule type" value="Genomic_DNA"/>
</dbReference>
<dbReference type="Proteomes" id="UP000017747">
    <property type="component" value="Unassembled WGS sequence"/>
</dbReference>
<comment type="caution">
    <text evidence="3">The sequence shown here is derived from an EMBL/GenBank/DDBJ whole genome shotgun (WGS) entry which is preliminary data.</text>
</comment>
<dbReference type="CDD" id="cd11614">
    <property type="entry name" value="SAF_CpaB_FlgA_like"/>
    <property type="match status" value="1"/>
</dbReference>
<dbReference type="OrthoDB" id="163768at2"/>
<dbReference type="STRING" id="994573.T472_0206660"/>
<dbReference type="InterPro" id="IPR017592">
    <property type="entry name" value="Pilus_assmbl_Flp-typ_CpaB"/>
</dbReference>
<dbReference type="SMART" id="SM00858">
    <property type="entry name" value="SAF"/>
    <property type="match status" value="1"/>
</dbReference>
<dbReference type="InterPro" id="IPR031571">
    <property type="entry name" value="RcpC_dom"/>
</dbReference>
<name>V7I582_9CLOT</name>
<evidence type="ECO:0000256" key="1">
    <source>
        <dbReference type="SAM" id="Phobius"/>
    </source>
</evidence>
<feature type="transmembrane region" description="Helical" evidence="1">
    <location>
        <begin position="7"/>
        <end position="26"/>
    </location>
</feature>
<protein>
    <recommendedName>
        <fullName evidence="2">SAF domain-containing protein</fullName>
    </recommendedName>
</protein>